<organism evidence="2 3">
    <name type="scientific">Pleurodeles waltl</name>
    <name type="common">Iberian ribbed newt</name>
    <dbReference type="NCBI Taxonomy" id="8319"/>
    <lineage>
        <taxon>Eukaryota</taxon>
        <taxon>Metazoa</taxon>
        <taxon>Chordata</taxon>
        <taxon>Craniata</taxon>
        <taxon>Vertebrata</taxon>
        <taxon>Euteleostomi</taxon>
        <taxon>Amphibia</taxon>
        <taxon>Batrachia</taxon>
        <taxon>Caudata</taxon>
        <taxon>Salamandroidea</taxon>
        <taxon>Salamandridae</taxon>
        <taxon>Pleurodelinae</taxon>
        <taxon>Pleurodeles</taxon>
    </lineage>
</organism>
<feature type="compositionally biased region" description="Basic and acidic residues" evidence="1">
    <location>
        <begin position="198"/>
        <end position="212"/>
    </location>
</feature>
<gene>
    <name evidence="2" type="ORF">NDU88_004083</name>
</gene>
<dbReference type="Proteomes" id="UP001066276">
    <property type="component" value="Chromosome 4_1"/>
</dbReference>
<feature type="region of interest" description="Disordered" evidence="1">
    <location>
        <begin position="193"/>
        <end position="269"/>
    </location>
</feature>
<protein>
    <submittedName>
        <fullName evidence="2">Uncharacterized protein</fullName>
    </submittedName>
</protein>
<evidence type="ECO:0000313" key="3">
    <source>
        <dbReference type="Proteomes" id="UP001066276"/>
    </source>
</evidence>
<feature type="compositionally biased region" description="Polar residues" evidence="1">
    <location>
        <begin position="214"/>
        <end position="229"/>
    </location>
</feature>
<evidence type="ECO:0000313" key="2">
    <source>
        <dbReference type="EMBL" id="KAJ1172235.1"/>
    </source>
</evidence>
<feature type="compositionally biased region" description="Basic and acidic residues" evidence="1">
    <location>
        <begin position="128"/>
        <end position="140"/>
    </location>
</feature>
<keyword evidence="3" id="KW-1185">Reference proteome</keyword>
<reference evidence="2" key="1">
    <citation type="journal article" date="2022" name="bioRxiv">
        <title>Sequencing and chromosome-scale assembly of the giantPleurodeles waltlgenome.</title>
        <authorList>
            <person name="Brown T."/>
            <person name="Elewa A."/>
            <person name="Iarovenko S."/>
            <person name="Subramanian E."/>
            <person name="Araus A.J."/>
            <person name="Petzold A."/>
            <person name="Susuki M."/>
            <person name="Suzuki K.-i.T."/>
            <person name="Hayashi T."/>
            <person name="Toyoda A."/>
            <person name="Oliveira C."/>
            <person name="Osipova E."/>
            <person name="Leigh N.D."/>
            <person name="Simon A."/>
            <person name="Yun M.H."/>
        </authorList>
    </citation>
    <scope>NUCLEOTIDE SEQUENCE</scope>
    <source>
        <strain evidence="2">20211129_DDA</strain>
        <tissue evidence="2">Liver</tissue>
    </source>
</reference>
<feature type="compositionally biased region" description="Acidic residues" evidence="1">
    <location>
        <begin position="115"/>
        <end position="127"/>
    </location>
</feature>
<proteinExistence type="predicted"/>
<comment type="caution">
    <text evidence="2">The sequence shown here is derived from an EMBL/GenBank/DDBJ whole genome shotgun (WGS) entry which is preliminary data.</text>
</comment>
<feature type="region of interest" description="Disordered" evidence="1">
    <location>
        <begin position="115"/>
        <end position="140"/>
    </location>
</feature>
<accession>A0AAV7T770</accession>
<name>A0AAV7T770_PLEWA</name>
<dbReference type="AlphaFoldDB" id="A0AAV7T770"/>
<evidence type="ECO:0000256" key="1">
    <source>
        <dbReference type="SAM" id="MobiDB-lite"/>
    </source>
</evidence>
<sequence>MAQVRLDFWQPGTAGLQAGCDSFPALGVSEEQASLLRLRQWAERQRTLMGVGAPSVHRPEVMVRSRATHLTSRASIGAAVYVLQKKVINKELSTSRRADSFLHIYRLEEEVLDYDEGDEVEEEEDGEDSQRDGKGGREERTMIMAHIPRGERRGNLVEGGEVTQCVSVAGGNSPFVKRNLGLRSQGKDMGIQAEVESDEKVGSDVMKSDVLDTTKGSAKSVSEPGSQTQAKAAKSDSKGAGGSVKDTKLPYMEVSEVQANEGSTEEEWS</sequence>
<dbReference type="EMBL" id="JANPWB010000007">
    <property type="protein sequence ID" value="KAJ1172235.1"/>
    <property type="molecule type" value="Genomic_DNA"/>
</dbReference>